<name>A0ABD7SQE7_VIBCL</name>
<sequence>MNCDLESLIYILEDSVKFSVIDSTLTYGNKNHHLSYTETRILELLIKNSGSVVSKIQLIEYSWTGRVVAETSLAKSISNIRKVFRECEFHDDNVIQTIPRLGYRLNLRSNVYEEKMDETSNLIFLEETKAISDSMAPRAMIKYADSYLGINFKKIISYLVCFILLSASVTFLYETIHSSHSNFIDPDYEKISINIENKEYIVIKNKNSNIPSRITNLISLAPSGTLVFYKMKSNVISLSYRIDNHAISFTFHADGLDKAKCVIKGAIEKEKHVCVL</sequence>
<evidence type="ECO:0000313" key="5">
    <source>
        <dbReference type="Proteomes" id="UP000323819"/>
    </source>
</evidence>
<dbReference type="Gene3D" id="1.10.10.10">
    <property type="entry name" value="Winged helix-like DNA-binding domain superfamily/Winged helix DNA-binding domain"/>
    <property type="match status" value="1"/>
</dbReference>
<gene>
    <name evidence="4" type="ORF">FXF03_06525</name>
</gene>
<keyword evidence="1 2" id="KW-0238">DNA-binding</keyword>
<accession>A0ABD7SQE7</accession>
<dbReference type="SUPFAM" id="SSF46894">
    <property type="entry name" value="C-terminal effector domain of the bipartite response regulators"/>
    <property type="match status" value="1"/>
</dbReference>
<reference evidence="4 5" key="1">
    <citation type="submission" date="2019-06" db="EMBL/GenBank/DDBJ databases">
        <title>Vibrio cholerae phylogeny based on whole-genome sequencing reveals genetic diversity and population strucutre.</title>
        <authorList>
            <person name="Zhiqiu Y."/>
            <person name="Bin L."/>
            <person name="Lingyan J."/>
        </authorList>
    </citation>
    <scope>NUCLEOTIDE SEQUENCE [LARGE SCALE GENOMIC DNA]</scope>
    <source>
        <strain evidence="4 5">N2814</strain>
    </source>
</reference>
<feature type="DNA-binding region" description="OmpR/PhoB-type" evidence="2">
    <location>
        <begin position="7"/>
        <end position="107"/>
    </location>
</feature>
<dbReference type="AlphaFoldDB" id="A0ABD7SQE7"/>
<dbReference type="Proteomes" id="UP000323819">
    <property type="component" value="Unassembled WGS sequence"/>
</dbReference>
<dbReference type="GO" id="GO:0003677">
    <property type="term" value="F:DNA binding"/>
    <property type="evidence" value="ECO:0007669"/>
    <property type="project" value="UniProtKB-UniRule"/>
</dbReference>
<dbReference type="Pfam" id="PF00486">
    <property type="entry name" value="Trans_reg_C"/>
    <property type="match status" value="1"/>
</dbReference>
<organism evidence="4 5">
    <name type="scientific">Vibrio cholerae</name>
    <dbReference type="NCBI Taxonomy" id="666"/>
    <lineage>
        <taxon>Bacteria</taxon>
        <taxon>Pseudomonadati</taxon>
        <taxon>Pseudomonadota</taxon>
        <taxon>Gammaproteobacteria</taxon>
        <taxon>Vibrionales</taxon>
        <taxon>Vibrionaceae</taxon>
        <taxon>Vibrio</taxon>
    </lineage>
</organism>
<proteinExistence type="predicted"/>
<protein>
    <recommendedName>
        <fullName evidence="3">OmpR/PhoB-type domain-containing protein</fullName>
    </recommendedName>
</protein>
<dbReference type="SMART" id="SM00862">
    <property type="entry name" value="Trans_reg_C"/>
    <property type="match status" value="1"/>
</dbReference>
<dbReference type="InterPro" id="IPR016032">
    <property type="entry name" value="Sig_transdc_resp-reg_C-effctor"/>
</dbReference>
<evidence type="ECO:0000256" key="1">
    <source>
        <dbReference type="ARBA" id="ARBA00023125"/>
    </source>
</evidence>
<evidence type="ECO:0000313" key="4">
    <source>
        <dbReference type="EMBL" id="TXX66541.1"/>
    </source>
</evidence>
<dbReference type="CDD" id="cd00383">
    <property type="entry name" value="trans_reg_C"/>
    <property type="match status" value="1"/>
</dbReference>
<dbReference type="EMBL" id="VSIJ01000019">
    <property type="protein sequence ID" value="TXX66541.1"/>
    <property type="molecule type" value="Genomic_DNA"/>
</dbReference>
<dbReference type="InterPro" id="IPR001867">
    <property type="entry name" value="OmpR/PhoB-type_DNA-bd"/>
</dbReference>
<evidence type="ECO:0000256" key="2">
    <source>
        <dbReference type="PROSITE-ProRule" id="PRU01091"/>
    </source>
</evidence>
<dbReference type="PROSITE" id="PS51755">
    <property type="entry name" value="OMPR_PHOB"/>
    <property type="match status" value="1"/>
</dbReference>
<comment type="caution">
    <text evidence="4">The sequence shown here is derived from an EMBL/GenBank/DDBJ whole genome shotgun (WGS) entry which is preliminary data.</text>
</comment>
<dbReference type="InterPro" id="IPR036388">
    <property type="entry name" value="WH-like_DNA-bd_sf"/>
</dbReference>
<evidence type="ECO:0000259" key="3">
    <source>
        <dbReference type="PROSITE" id="PS51755"/>
    </source>
</evidence>
<feature type="domain" description="OmpR/PhoB-type" evidence="3">
    <location>
        <begin position="7"/>
        <end position="107"/>
    </location>
</feature>